<keyword evidence="1 4" id="KW-0808">Transferase</keyword>
<dbReference type="AlphaFoldDB" id="A0AAJ1BHG8"/>
<evidence type="ECO:0000256" key="2">
    <source>
        <dbReference type="ARBA" id="ARBA00023315"/>
    </source>
</evidence>
<organism evidence="4 5">
    <name type="scientific">Shewanella zhuhaiensis</name>
    <dbReference type="NCBI Taxonomy" id="2919576"/>
    <lineage>
        <taxon>Bacteria</taxon>
        <taxon>Pseudomonadati</taxon>
        <taxon>Pseudomonadota</taxon>
        <taxon>Gammaproteobacteria</taxon>
        <taxon>Alteromonadales</taxon>
        <taxon>Shewanellaceae</taxon>
        <taxon>Shewanella</taxon>
    </lineage>
</organism>
<dbReference type="GO" id="GO:0016747">
    <property type="term" value="F:acyltransferase activity, transferring groups other than amino-acyl groups"/>
    <property type="evidence" value="ECO:0007669"/>
    <property type="project" value="InterPro"/>
</dbReference>
<protein>
    <submittedName>
        <fullName evidence="4">GNAT family N-acetyltransferase</fullName>
        <ecNumber evidence="4">2.3.1.-</ecNumber>
    </submittedName>
</protein>
<feature type="domain" description="N-acetyltransferase" evidence="3">
    <location>
        <begin position="16"/>
        <end position="172"/>
    </location>
</feature>
<dbReference type="InterPro" id="IPR050680">
    <property type="entry name" value="YpeA/RimI_acetyltransf"/>
</dbReference>
<proteinExistence type="predicted"/>
<dbReference type="Gene3D" id="3.40.630.30">
    <property type="match status" value="1"/>
</dbReference>
<name>A0AAJ1BHG8_9GAMM</name>
<keyword evidence="5" id="KW-1185">Reference proteome</keyword>
<gene>
    <name evidence="4" type="ORF">MJ923_10955</name>
</gene>
<keyword evidence="2 4" id="KW-0012">Acyltransferase</keyword>
<evidence type="ECO:0000256" key="1">
    <source>
        <dbReference type="ARBA" id="ARBA00022679"/>
    </source>
</evidence>
<dbReference type="EC" id="2.3.1.-" evidence="4"/>
<dbReference type="EMBL" id="JAKUDL010000003">
    <property type="protein sequence ID" value="MCH4294821.1"/>
    <property type="molecule type" value="Genomic_DNA"/>
</dbReference>
<evidence type="ECO:0000313" key="5">
    <source>
        <dbReference type="Proteomes" id="UP001297581"/>
    </source>
</evidence>
<dbReference type="PROSITE" id="PS51186">
    <property type="entry name" value="GNAT"/>
    <property type="match status" value="1"/>
</dbReference>
<evidence type="ECO:0000313" key="4">
    <source>
        <dbReference type="EMBL" id="MCH4294821.1"/>
    </source>
</evidence>
<sequence>MSEHGSPIYQSSDGRISVRHSGSHDIEAICAIYSQPSCFANTLQHPFPSLERWQKRLGELPENCYSLVAEIDGEVVGQAGMEVFTRPRRKHVANMGMAVSEEFQGIGVGSALLAAMLELAHNWLAVRRIELEVYTDNHAAIKLYKRHGFVIEGEAIGYAFRGGEYVDAFLMASCRDFN</sequence>
<evidence type="ECO:0000259" key="3">
    <source>
        <dbReference type="PROSITE" id="PS51186"/>
    </source>
</evidence>
<dbReference type="RefSeq" id="WP_240591112.1">
    <property type="nucleotide sequence ID" value="NZ_JAKUDL010000003.1"/>
</dbReference>
<dbReference type="InterPro" id="IPR000182">
    <property type="entry name" value="GNAT_dom"/>
</dbReference>
<dbReference type="SUPFAM" id="SSF55729">
    <property type="entry name" value="Acyl-CoA N-acyltransferases (Nat)"/>
    <property type="match status" value="1"/>
</dbReference>
<dbReference type="PANTHER" id="PTHR43420:SF49">
    <property type="entry name" value="AMINO GROUP ACETYL TRANSFERASE"/>
    <property type="match status" value="1"/>
</dbReference>
<dbReference type="CDD" id="cd04301">
    <property type="entry name" value="NAT_SF"/>
    <property type="match status" value="1"/>
</dbReference>
<dbReference type="InterPro" id="IPR016181">
    <property type="entry name" value="Acyl_CoA_acyltransferase"/>
</dbReference>
<dbReference type="Proteomes" id="UP001297581">
    <property type="component" value="Unassembled WGS sequence"/>
</dbReference>
<dbReference type="PANTHER" id="PTHR43420">
    <property type="entry name" value="ACETYLTRANSFERASE"/>
    <property type="match status" value="1"/>
</dbReference>
<reference evidence="4 5" key="1">
    <citation type="submission" date="2022-02" db="EMBL/GenBank/DDBJ databases">
        <title>The genome sequence of Shewanella sp. 3B26.</title>
        <authorList>
            <person name="Du J."/>
        </authorList>
    </citation>
    <scope>NUCLEOTIDE SEQUENCE [LARGE SCALE GENOMIC DNA]</scope>
    <source>
        <strain evidence="4 5">3B26</strain>
    </source>
</reference>
<comment type="caution">
    <text evidence="4">The sequence shown here is derived from an EMBL/GenBank/DDBJ whole genome shotgun (WGS) entry which is preliminary data.</text>
</comment>
<accession>A0AAJ1BHG8</accession>
<dbReference type="Pfam" id="PF00583">
    <property type="entry name" value="Acetyltransf_1"/>
    <property type="match status" value="1"/>
</dbReference>